<dbReference type="PANTHER" id="PTHR43244">
    <property type="match status" value="1"/>
</dbReference>
<accession>A0A2T4UG32</accession>
<gene>
    <name evidence="3" type="ORF">C7Y72_00390</name>
</gene>
<evidence type="ECO:0000259" key="2">
    <source>
        <dbReference type="Pfam" id="PF00296"/>
    </source>
</evidence>
<keyword evidence="4" id="KW-1185">Reference proteome</keyword>
<dbReference type="SUPFAM" id="SSF51679">
    <property type="entry name" value="Bacterial luciferase-like"/>
    <property type="match status" value="1"/>
</dbReference>
<feature type="compositionally biased region" description="Basic and acidic residues" evidence="1">
    <location>
        <begin position="101"/>
        <end position="113"/>
    </location>
</feature>
<feature type="compositionally biased region" description="Basic and acidic residues" evidence="1">
    <location>
        <begin position="17"/>
        <end position="67"/>
    </location>
</feature>
<dbReference type="InterPro" id="IPR019919">
    <property type="entry name" value="Lucif-like_OxRdtase_MSMEG_2256"/>
</dbReference>
<dbReference type="InterPro" id="IPR036661">
    <property type="entry name" value="Luciferase-like_sf"/>
</dbReference>
<evidence type="ECO:0000313" key="3">
    <source>
        <dbReference type="EMBL" id="PTL58213.1"/>
    </source>
</evidence>
<feature type="domain" description="Luciferase-like" evidence="2">
    <location>
        <begin position="135"/>
        <end position="436"/>
    </location>
</feature>
<dbReference type="Pfam" id="PF00296">
    <property type="entry name" value="Bac_luciferase"/>
    <property type="match status" value="1"/>
</dbReference>
<evidence type="ECO:0000313" key="4">
    <source>
        <dbReference type="Proteomes" id="UP000240739"/>
    </source>
</evidence>
<dbReference type="Proteomes" id="UP000240739">
    <property type="component" value="Unassembled WGS sequence"/>
</dbReference>
<name>A0A2T4UG32_9ACTN</name>
<evidence type="ECO:0000256" key="1">
    <source>
        <dbReference type="SAM" id="MobiDB-lite"/>
    </source>
</evidence>
<organism evidence="3 4">
    <name type="scientific">Paraconexibacter algicola</name>
    <dbReference type="NCBI Taxonomy" id="2133960"/>
    <lineage>
        <taxon>Bacteria</taxon>
        <taxon>Bacillati</taxon>
        <taxon>Actinomycetota</taxon>
        <taxon>Thermoleophilia</taxon>
        <taxon>Solirubrobacterales</taxon>
        <taxon>Paraconexibacteraceae</taxon>
        <taxon>Paraconexibacter</taxon>
    </lineage>
</organism>
<reference evidence="3 4" key="1">
    <citation type="submission" date="2018-03" db="EMBL/GenBank/DDBJ databases">
        <title>Aquarubrobacter algicola gen. nov., sp. nov., a novel actinobacterium isolated from shallow eutrophic lake during the end of cyanobacterial harmful algal blooms.</title>
        <authorList>
            <person name="Chun S.J."/>
        </authorList>
    </citation>
    <scope>NUCLEOTIDE SEQUENCE [LARGE SCALE GENOMIC DNA]</scope>
    <source>
        <strain evidence="3 4">Seoho-28</strain>
    </source>
</reference>
<sequence>MLDDPAAGARLDQPGVPEHEPPRQTREHDHQDDHELGAEQQQRHGDEHDQQRDRDQGQDRPEDRERPGVGQRARRVEPVESRVAPAPARQLEALRPAPADRPARALRIPDRASHPRAPYPRVRDTRRVHVDLTLRALPIADVASAAREAQALGFSGVGVTESTGNPFVAATLAADATADVRVSTGIALALPRTPMDLAYTAWDLQALSGGRFALGLGSQVRAHVERRYGAAFARPAARMREQTLALRAIFDAWEHGGELAFQGEFWSHTLMPPNFRPPALPDGVRRPPVLLAAVRERMLEVVGEVADGLLGHAFQTVDVLREVTLPALERGLETGGRARADVEVTAAIFVALDDGEWEGVRRRVAFYGSTPGYRHVLDHHDLGGLFEALHAASRAGEWRTMPDLVDDDVLRLFAVRADTPAEAAAEIRARVGGLADRVALVGEQPDLAQWAAIAAALRDG</sequence>
<comment type="caution">
    <text evidence="3">The sequence shown here is derived from an EMBL/GenBank/DDBJ whole genome shotgun (WGS) entry which is preliminary data.</text>
</comment>
<dbReference type="Gene3D" id="3.20.20.30">
    <property type="entry name" value="Luciferase-like domain"/>
    <property type="match status" value="1"/>
</dbReference>
<dbReference type="NCBIfam" id="TIGR03617">
    <property type="entry name" value="F420_MSMEG_2256"/>
    <property type="match status" value="1"/>
</dbReference>
<dbReference type="AlphaFoldDB" id="A0A2T4UG32"/>
<protein>
    <submittedName>
        <fullName evidence="3">LLM class F420-dependent oxidoreductase</fullName>
    </submittedName>
</protein>
<dbReference type="GO" id="GO:0016705">
    <property type="term" value="F:oxidoreductase activity, acting on paired donors, with incorporation or reduction of molecular oxygen"/>
    <property type="evidence" value="ECO:0007669"/>
    <property type="project" value="InterPro"/>
</dbReference>
<proteinExistence type="predicted"/>
<feature type="region of interest" description="Disordered" evidence="1">
    <location>
        <begin position="1"/>
        <end position="119"/>
    </location>
</feature>
<dbReference type="PANTHER" id="PTHR43244:SF2">
    <property type="entry name" value="CONSERVED HYPOTHETICAL ALANINE AND PROLINE-RICH PROTEIN"/>
    <property type="match status" value="1"/>
</dbReference>
<dbReference type="InterPro" id="IPR011251">
    <property type="entry name" value="Luciferase-like_dom"/>
</dbReference>
<dbReference type="CDD" id="cd01097">
    <property type="entry name" value="Tetrahydromethanopterin_reductase"/>
    <property type="match status" value="1"/>
</dbReference>
<dbReference type="InterPro" id="IPR050564">
    <property type="entry name" value="F420-G6PD/mer"/>
</dbReference>
<dbReference type="EMBL" id="PYYB01000001">
    <property type="protein sequence ID" value="PTL58213.1"/>
    <property type="molecule type" value="Genomic_DNA"/>
</dbReference>